<name>A0AAJ4W8A4_9GAMM</name>
<keyword evidence="1" id="KW-0472">Membrane</keyword>
<evidence type="ECO:0000313" key="4">
    <source>
        <dbReference type="Proteomes" id="UP000226420"/>
    </source>
</evidence>
<feature type="domain" description="TadE-like" evidence="2">
    <location>
        <begin position="15"/>
        <end position="56"/>
    </location>
</feature>
<evidence type="ECO:0000256" key="1">
    <source>
        <dbReference type="SAM" id="Phobius"/>
    </source>
</evidence>
<dbReference type="InterPro" id="IPR012495">
    <property type="entry name" value="TadE-like_dom"/>
</dbReference>
<proteinExistence type="predicted"/>
<dbReference type="AlphaFoldDB" id="A0AAJ4W8A4"/>
<dbReference type="Pfam" id="PF07811">
    <property type="entry name" value="TadE"/>
    <property type="match status" value="1"/>
</dbReference>
<feature type="transmembrane region" description="Helical" evidence="1">
    <location>
        <begin position="21"/>
        <end position="43"/>
    </location>
</feature>
<gene>
    <name evidence="3" type="ORF">SAMN02745723_101479</name>
</gene>
<organism evidence="3 4">
    <name type="scientific">Pragia fontium DSM 5563 = ATCC 49100</name>
    <dbReference type="NCBI Taxonomy" id="1122977"/>
    <lineage>
        <taxon>Bacteria</taxon>
        <taxon>Pseudomonadati</taxon>
        <taxon>Pseudomonadota</taxon>
        <taxon>Gammaproteobacteria</taxon>
        <taxon>Enterobacterales</taxon>
        <taxon>Budviciaceae</taxon>
        <taxon>Pragia</taxon>
    </lineage>
</organism>
<protein>
    <submittedName>
        <fullName evidence="3">Tight adherence protein E</fullName>
    </submittedName>
</protein>
<evidence type="ECO:0000313" key="3">
    <source>
        <dbReference type="EMBL" id="SFC13474.1"/>
    </source>
</evidence>
<dbReference type="Proteomes" id="UP000226420">
    <property type="component" value="Unassembled WGS sequence"/>
</dbReference>
<keyword evidence="1" id="KW-1133">Transmembrane helix</keyword>
<dbReference type="RefSeq" id="WP_074820437.1">
    <property type="nucleotide sequence ID" value="NZ_FOLW01000001.1"/>
</dbReference>
<dbReference type="EMBL" id="FOLW01000001">
    <property type="protein sequence ID" value="SFC13474.1"/>
    <property type="molecule type" value="Genomic_DNA"/>
</dbReference>
<comment type="caution">
    <text evidence="3">The sequence shown here is derived from an EMBL/GenBank/DDBJ whole genome shotgun (WGS) entry which is preliminary data.</text>
</comment>
<keyword evidence="1" id="KW-0812">Transmembrane</keyword>
<evidence type="ECO:0000259" key="2">
    <source>
        <dbReference type="Pfam" id="PF07811"/>
    </source>
</evidence>
<sequence length="164" mass="18805">MILSQITRFWRHREGVASIEFAMAFFGFFVMILFVAEIARLSYMSAVVDLAVSEAAKEAKNAKQADSSAYQARFQTRLVSEGGRLWRFLSKEDAIKIQVNFANSISDLLSNNYSASAKNSPLARYQLQYDYHPMFFPFPGVWADTLLNREVIFVQEYERSAFVN</sequence>
<accession>A0AAJ4W8A4</accession>
<reference evidence="3 4" key="1">
    <citation type="submission" date="2016-10" db="EMBL/GenBank/DDBJ databases">
        <authorList>
            <person name="Varghese N."/>
            <person name="Submissions S."/>
        </authorList>
    </citation>
    <scope>NUCLEOTIDE SEQUENCE [LARGE SCALE GENOMIC DNA]</scope>
    <source>
        <strain evidence="3 4">DSM 5563</strain>
    </source>
</reference>